<sequence length="328" mass="34513">MRFVRKLFAAAALGLALTAAPAGAAEVEKLIPAEAESYFQVNVKQILDSDLFKKYALANVKQALEGNDAQKMFKALGLDPLKDVDTLTGGFWGDNPQEMKALVVVHGTFDPEKLFEAAEAAAKKDGDKVAIVKEGEYTLVKITGGNRPEPFFVSVADKKTLVGGTDKKLVAVAMKGSESGTKSGLKKELAELVAKMDGKASLFGVGVTNGKVGDLPPIPGIDDPEKLKKQIEQMQSSSLTLKVTGDVALEIQLSMKSEDAATDFGTTIDDLLGKAKALLPLVGGQAPQMKPIITDVTKSLKSKVDKKEIVIGVKLTGGAIGKAAGSDD</sequence>
<organism evidence="2 3">
    <name type="scientific">Limnoglobus roseus</name>
    <dbReference type="NCBI Taxonomy" id="2598579"/>
    <lineage>
        <taxon>Bacteria</taxon>
        <taxon>Pseudomonadati</taxon>
        <taxon>Planctomycetota</taxon>
        <taxon>Planctomycetia</taxon>
        <taxon>Gemmatales</taxon>
        <taxon>Gemmataceae</taxon>
        <taxon>Limnoglobus</taxon>
    </lineage>
</organism>
<name>A0A5C1A6M8_9BACT</name>
<dbReference type="KEGG" id="lrs:PX52LOC_00897"/>
<evidence type="ECO:0000256" key="1">
    <source>
        <dbReference type="SAM" id="SignalP"/>
    </source>
</evidence>
<proteinExistence type="predicted"/>
<evidence type="ECO:0008006" key="4">
    <source>
        <dbReference type="Google" id="ProtNLM"/>
    </source>
</evidence>
<keyword evidence="1" id="KW-0732">Signal</keyword>
<evidence type="ECO:0000313" key="3">
    <source>
        <dbReference type="Proteomes" id="UP000324974"/>
    </source>
</evidence>
<feature type="signal peptide" evidence="1">
    <location>
        <begin position="1"/>
        <end position="24"/>
    </location>
</feature>
<dbReference type="RefSeq" id="WP_149108958.1">
    <property type="nucleotide sequence ID" value="NZ_CP042425.1"/>
</dbReference>
<keyword evidence="3" id="KW-1185">Reference proteome</keyword>
<gene>
    <name evidence="2" type="ORF">PX52LOC_00897</name>
</gene>
<protein>
    <recommendedName>
        <fullName evidence="4">DUF3352 domain-containing protein</fullName>
    </recommendedName>
</protein>
<accession>A0A5C1A6M8</accession>
<feature type="chain" id="PRO_5023019132" description="DUF3352 domain-containing protein" evidence="1">
    <location>
        <begin position="25"/>
        <end position="328"/>
    </location>
</feature>
<evidence type="ECO:0000313" key="2">
    <source>
        <dbReference type="EMBL" id="QEL14035.1"/>
    </source>
</evidence>
<dbReference type="AlphaFoldDB" id="A0A5C1A6M8"/>
<dbReference type="Proteomes" id="UP000324974">
    <property type="component" value="Chromosome"/>
</dbReference>
<dbReference type="OrthoDB" id="270112at2"/>
<reference evidence="3" key="1">
    <citation type="submission" date="2019-08" db="EMBL/GenBank/DDBJ databases">
        <title>Limnoglobus roseus gen. nov., sp. nov., a novel freshwater planctomycete with a giant genome from the family Gemmataceae.</title>
        <authorList>
            <person name="Kulichevskaya I.S."/>
            <person name="Naumoff D.G."/>
            <person name="Miroshnikov K."/>
            <person name="Ivanova A."/>
            <person name="Philippov D.A."/>
            <person name="Hakobyan A."/>
            <person name="Rijpstra I.C."/>
            <person name="Sinninghe Damste J.S."/>
            <person name="Liesack W."/>
            <person name="Dedysh S.N."/>
        </authorList>
    </citation>
    <scope>NUCLEOTIDE SEQUENCE [LARGE SCALE GENOMIC DNA]</scope>
    <source>
        <strain evidence="3">PX52</strain>
    </source>
</reference>
<dbReference type="EMBL" id="CP042425">
    <property type="protein sequence ID" value="QEL14035.1"/>
    <property type="molecule type" value="Genomic_DNA"/>
</dbReference>